<evidence type="ECO:0000259" key="1">
    <source>
        <dbReference type="Pfam" id="PF01882"/>
    </source>
</evidence>
<comment type="caution">
    <text evidence="2">The sequence shown here is derived from an EMBL/GenBank/DDBJ whole genome shotgun (WGS) entry which is preliminary data.</text>
</comment>
<dbReference type="InterPro" id="IPR036465">
    <property type="entry name" value="vWFA_dom_sf"/>
</dbReference>
<keyword evidence="3" id="KW-1185">Reference proteome</keyword>
<reference evidence="2 3" key="1">
    <citation type="journal article" date="2011" name="Front. Microbiol.">
        <title>Genomic signatures of strain selection and enhancement in Bacillus atrophaeus var. globigii, a historical biowarfare simulant.</title>
        <authorList>
            <person name="Gibbons H.S."/>
            <person name="Broomall S.M."/>
            <person name="McNew L.A."/>
            <person name="Daligault H."/>
            <person name="Chapman C."/>
            <person name="Bruce D."/>
            <person name="Karavis M."/>
            <person name="Krepps M."/>
            <person name="McGregor P.A."/>
            <person name="Hong C."/>
            <person name="Park K.H."/>
            <person name="Akmal A."/>
            <person name="Feldman A."/>
            <person name="Lin J.S."/>
            <person name="Chang W.E."/>
            <person name="Higgs B.W."/>
            <person name="Demirev P."/>
            <person name="Lindquist J."/>
            <person name="Liem A."/>
            <person name="Fochler E."/>
            <person name="Read T.D."/>
            <person name="Tapia R."/>
            <person name="Johnson S."/>
            <person name="Bishop-Lilly K.A."/>
            <person name="Detter C."/>
            <person name="Han C."/>
            <person name="Sozhamannan S."/>
            <person name="Rosenzweig C.N."/>
            <person name="Skowronski E.W."/>
        </authorList>
    </citation>
    <scope>NUCLEOTIDE SEQUENCE [LARGE SCALE GENOMIC DNA]</scope>
    <source>
        <strain evidence="2 3">MLST1</strain>
    </source>
</reference>
<evidence type="ECO:0000313" key="3">
    <source>
        <dbReference type="Proteomes" id="UP000288293"/>
    </source>
</evidence>
<gene>
    <name evidence="2" type="ORF">CWE09_00400</name>
</gene>
<organism evidence="2 3">
    <name type="scientific">Aliidiomarina minuta</name>
    <dbReference type="NCBI Taxonomy" id="880057"/>
    <lineage>
        <taxon>Bacteria</taxon>
        <taxon>Pseudomonadati</taxon>
        <taxon>Pseudomonadota</taxon>
        <taxon>Gammaproteobacteria</taxon>
        <taxon>Alteromonadales</taxon>
        <taxon>Idiomarinaceae</taxon>
        <taxon>Aliidiomarina</taxon>
    </lineage>
</organism>
<dbReference type="OrthoDB" id="9776116at2"/>
<name>A0A432WAC7_9GAMM</name>
<dbReference type="EMBL" id="PIPL01000001">
    <property type="protein sequence ID" value="RUO27062.1"/>
    <property type="molecule type" value="Genomic_DNA"/>
</dbReference>
<evidence type="ECO:0000313" key="2">
    <source>
        <dbReference type="EMBL" id="RUO27062.1"/>
    </source>
</evidence>
<dbReference type="AlphaFoldDB" id="A0A432WAC7"/>
<feature type="domain" description="DUF58" evidence="1">
    <location>
        <begin position="52"/>
        <end position="268"/>
    </location>
</feature>
<dbReference type="Pfam" id="PF01882">
    <property type="entry name" value="DUF58"/>
    <property type="match status" value="1"/>
</dbReference>
<proteinExistence type="predicted"/>
<dbReference type="PANTHER" id="PTHR33608:SF12">
    <property type="entry name" value="DUF58 DOMAIN-CONTAINING PROTEIN"/>
    <property type="match status" value="1"/>
</dbReference>
<protein>
    <submittedName>
        <fullName evidence="2">DUF58 domain-containing protein</fullName>
    </submittedName>
</protein>
<dbReference type="Proteomes" id="UP000288293">
    <property type="component" value="Unassembled WGS sequence"/>
</dbReference>
<sequence>MHSQGATLALPELLNYRRYRTMQGTRKSKVPARGRGGASLSRFKGRGMEFDEVRHYQNGDDIRAIDWRVTARTGKTHTKLFREEKERPVFIMTDFSHSMLFGSSLLFKSVQAAHVAAAIAWQSAYRGDRVGGLIFNDDKHQEVKPLSRDKGVLRFIHSLVESHQQALNFSSQPVTQTLNDNLQRLQKLVKTGAEVYLLSDFHELNTRSVETLRALSIHNKVQAILLQDPMEQQLPASSPVQVSARDGDFEREFWLGLKSTNDAYAKKASQWYNQRLQLLNQARIPVFTLSSATPLPLQWQEIGR</sequence>
<dbReference type="SUPFAM" id="SSF53300">
    <property type="entry name" value="vWA-like"/>
    <property type="match status" value="1"/>
</dbReference>
<dbReference type="PANTHER" id="PTHR33608">
    <property type="entry name" value="BLL2464 PROTEIN"/>
    <property type="match status" value="1"/>
</dbReference>
<dbReference type="InterPro" id="IPR002881">
    <property type="entry name" value="DUF58"/>
</dbReference>
<accession>A0A432WAC7</accession>